<dbReference type="GO" id="GO:0032259">
    <property type="term" value="P:methylation"/>
    <property type="evidence" value="ECO:0007669"/>
    <property type="project" value="UniProtKB-KW"/>
</dbReference>
<evidence type="ECO:0000256" key="1">
    <source>
        <dbReference type="ARBA" id="ARBA00011900"/>
    </source>
</evidence>
<feature type="compositionally biased region" description="Acidic residues" evidence="7">
    <location>
        <begin position="1396"/>
        <end position="1420"/>
    </location>
</feature>
<comment type="caution">
    <text evidence="9">The sequence shown here is derived from an EMBL/GenBank/DDBJ whole genome shotgun (WGS) entry which is preliminary data.</text>
</comment>
<dbReference type="SUPFAM" id="SSF53335">
    <property type="entry name" value="S-adenosyl-L-methionine-dependent methyltransferases"/>
    <property type="match status" value="1"/>
</dbReference>
<evidence type="ECO:0000259" key="8">
    <source>
        <dbReference type="Pfam" id="PF07669"/>
    </source>
</evidence>
<dbReference type="PROSITE" id="PS00092">
    <property type="entry name" value="N6_MTASE"/>
    <property type="match status" value="1"/>
</dbReference>
<feature type="region of interest" description="Disordered" evidence="7">
    <location>
        <begin position="1394"/>
        <end position="1420"/>
    </location>
</feature>
<dbReference type="EC" id="2.1.1.72" evidence="1"/>
<organism evidence="9 10">
    <name type="scientific">Corallococcus exercitus</name>
    <dbReference type="NCBI Taxonomy" id="2316736"/>
    <lineage>
        <taxon>Bacteria</taxon>
        <taxon>Pseudomonadati</taxon>
        <taxon>Myxococcota</taxon>
        <taxon>Myxococcia</taxon>
        <taxon>Myxococcales</taxon>
        <taxon>Cystobacterineae</taxon>
        <taxon>Myxococcaceae</taxon>
        <taxon>Corallococcus</taxon>
    </lineage>
</organism>
<gene>
    <name evidence="9" type="ORF">HMI49_08285</name>
</gene>
<sequence>MPLSLPDCSFFGPAMPDPFVKLSLEAQLKKAKLLPKTTGSEGKALEKSWEVYRRKLRSLGEQGGALRVQHHVLEPLRERLGYGRITPQETVRTREGDEPGGVLFETDDGGTRLRAWAVDVDTDLDAPSRRGRAFRFSPAQAAQRVLLAQGERLGLLTDGLELRLLVCDPIRTESHVMVRLDRTNGWRGSAKGVPDSYRLVLALASPAGLAKLPDFLEAARLSQTQVTEKLREQARRAVEGFVQEVLDQPGNAVRLAERSHDTLARDLWHEGLLVVYRLLFILKLEAESDPSRAFSFASQSIWRNAFSPNTSLGPHAESVLAQNMDTGRLLEDGLRALFRMFQQGLSSSELKVSPLGGMLFGDESTRLLDRLAWGERGVAILLDRLLWTVGDGKAQRQRVHYGALDVEDLGRVYEALLELVPGIATEDMVRLRRDKLEVVLPLAAAEAALAPAGEGTKKKSKIERIEEVKAGRFFLRVGLGRKSTGAYYTPTPFVRFLVQEALEEEVERRSPTSTPNPAALLKLKVLDPAMGSGHFLVEACRYLGAKLYEACRLCDERAVGAEERAAKARAALLVVEESVGKARNEKERLSAEAQRAATAELYARAEAEAVELRKRVELLPDPNDELLAYLPSRVVEGEESGVSAAKAQALCRRLVAVHCLYGVDKNPLAVELAKVSLWLESYAEGLPLTFLDHRLVCGDSVLAPDFDRLLTTPGKGAQVSQLLRPNVVGSLQAAFNRALAHVHELEASVGKDVADVVQKQQAKARLDAALQPFRVLAQAWAGGAMLGAQSDDAGYEALVGAVAEGRDVATALAAQPALERMLELGRSAFPYELEFPEVFFPSGKTDERRGFDAVVGNPPWDRIQPAAKEFFASYDLRILDAPTKRERKLIEQRLLSDAEVRAAYDRYVAGVAAIKSVIARRFVRVGRKAGGKLSGTRLDIWQVFAERSVELLRRNGRIGVLLPSSFHANESATGIRELYLMENVLKCCFSFENVRKLFEIDSRLKFAAVVVEKAERPTREFECAFYLRDLDWLSNEEPPLKYSLAFVRSTGGEHLSFLELRSPKDTEVARQCFGKFGAVGAWLLEHHVRLGEEMNMTHDSHLFTPATHVDTGEDSRDPVRHARLVAQGYLPLHEGKTFHQFDDRWEEPPRYIIAREKVVDTPAWLARARFYRLAFRDIARSTDERTGIFCLLPPGFLFGNKAPSERTPQKRPNSAALVLLATVNTFSFDFSLRTKVAATVNLFILKGCPIPELAPVANQFLSHGALRLSCNHDGYLALWREQVGNAWREKGTATIVFPAVSDQDDRWAIRAAIDSIVAHGYGLSRDQYEHVLASFPHTSYASGPEKYLAAYDELDALGLEAFCRKYDPYFDIPLNENLPKPLLNFPELRGVNLDALEAEAEAENDNEADDPEDEDDPEAA</sequence>
<dbReference type="InterPro" id="IPR050953">
    <property type="entry name" value="N4_N6_ade-DNA_methylase"/>
</dbReference>
<feature type="coiled-coil region" evidence="6">
    <location>
        <begin position="572"/>
        <end position="615"/>
    </location>
</feature>
<keyword evidence="10" id="KW-1185">Reference proteome</keyword>
<dbReference type="RefSeq" id="WP_171433792.1">
    <property type="nucleotide sequence ID" value="NZ_JABFJV010000031.1"/>
</dbReference>
<dbReference type="PANTHER" id="PTHR33841">
    <property type="entry name" value="DNA METHYLTRANSFERASE YEEA-RELATED"/>
    <property type="match status" value="1"/>
</dbReference>
<dbReference type="GO" id="GO:0009007">
    <property type="term" value="F:site-specific DNA-methyltransferase (adenine-specific) activity"/>
    <property type="evidence" value="ECO:0007669"/>
    <property type="project" value="UniProtKB-EC"/>
</dbReference>
<dbReference type="InterPro" id="IPR029063">
    <property type="entry name" value="SAM-dependent_MTases_sf"/>
</dbReference>
<evidence type="ECO:0000313" key="9">
    <source>
        <dbReference type="EMBL" id="NOK33188.1"/>
    </source>
</evidence>
<evidence type="ECO:0000256" key="4">
    <source>
        <dbReference type="ARBA" id="ARBA00022691"/>
    </source>
</evidence>
<feature type="domain" description="Type II methyltransferase M.TaqI-like" evidence="8">
    <location>
        <begin position="658"/>
        <end position="868"/>
    </location>
</feature>
<evidence type="ECO:0000256" key="2">
    <source>
        <dbReference type="ARBA" id="ARBA00022603"/>
    </source>
</evidence>
<keyword evidence="6" id="KW-0175">Coiled coil</keyword>
<protein>
    <recommendedName>
        <fullName evidence="1">site-specific DNA-methyltransferase (adenine-specific)</fullName>
        <ecNumber evidence="1">2.1.1.72</ecNumber>
    </recommendedName>
</protein>
<dbReference type="InterPro" id="IPR011639">
    <property type="entry name" value="MethylTrfase_TaqI-like_dom"/>
</dbReference>
<accession>A0A7Y4NRJ0</accession>
<dbReference type="PANTHER" id="PTHR33841:SF1">
    <property type="entry name" value="DNA METHYLTRANSFERASE A"/>
    <property type="match status" value="1"/>
</dbReference>
<keyword evidence="3" id="KW-0808">Transferase</keyword>
<dbReference type="GO" id="GO:0006304">
    <property type="term" value="P:DNA modification"/>
    <property type="evidence" value="ECO:0007669"/>
    <property type="project" value="InterPro"/>
</dbReference>
<reference evidence="9 10" key="1">
    <citation type="submission" date="2020-05" db="EMBL/GenBank/DDBJ databases">
        <authorList>
            <person name="Whitworth D."/>
        </authorList>
    </citation>
    <scope>NUCLEOTIDE SEQUENCE [LARGE SCALE GENOMIC DNA]</scope>
    <source>
        <strain evidence="9 10">AB043B</strain>
    </source>
</reference>
<name>A0A7Y4NRJ0_9BACT</name>
<dbReference type="EMBL" id="JABFJV010000031">
    <property type="protein sequence ID" value="NOK33188.1"/>
    <property type="molecule type" value="Genomic_DNA"/>
</dbReference>
<dbReference type="Proteomes" id="UP000563426">
    <property type="component" value="Unassembled WGS sequence"/>
</dbReference>
<keyword evidence="4" id="KW-0949">S-adenosyl-L-methionine</keyword>
<comment type="catalytic activity">
    <reaction evidence="5">
        <text>a 2'-deoxyadenosine in DNA + S-adenosyl-L-methionine = an N(6)-methyl-2'-deoxyadenosine in DNA + S-adenosyl-L-homocysteine + H(+)</text>
        <dbReference type="Rhea" id="RHEA:15197"/>
        <dbReference type="Rhea" id="RHEA-COMP:12418"/>
        <dbReference type="Rhea" id="RHEA-COMP:12419"/>
        <dbReference type="ChEBI" id="CHEBI:15378"/>
        <dbReference type="ChEBI" id="CHEBI:57856"/>
        <dbReference type="ChEBI" id="CHEBI:59789"/>
        <dbReference type="ChEBI" id="CHEBI:90615"/>
        <dbReference type="ChEBI" id="CHEBI:90616"/>
        <dbReference type="EC" id="2.1.1.72"/>
    </reaction>
</comment>
<evidence type="ECO:0000256" key="5">
    <source>
        <dbReference type="ARBA" id="ARBA00047942"/>
    </source>
</evidence>
<evidence type="ECO:0000256" key="6">
    <source>
        <dbReference type="SAM" id="Coils"/>
    </source>
</evidence>
<dbReference type="Gene3D" id="3.40.50.150">
    <property type="entry name" value="Vaccinia Virus protein VP39"/>
    <property type="match status" value="2"/>
</dbReference>
<dbReference type="GO" id="GO:0003676">
    <property type="term" value="F:nucleic acid binding"/>
    <property type="evidence" value="ECO:0007669"/>
    <property type="project" value="InterPro"/>
</dbReference>
<evidence type="ECO:0000313" key="10">
    <source>
        <dbReference type="Proteomes" id="UP000563426"/>
    </source>
</evidence>
<keyword evidence="2" id="KW-0489">Methyltransferase</keyword>
<proteinExistence type="predicted"/>
<dbReference type="InterPro" id="IPR002052">
    <property type="entry name" value="DNA_methylase_N6_adenine_CS"/>
</dbReference>
<evidence type="ECO:0000256" key="3">
    <source>
        <dbReference type="ARBA" id="ARBA00022679"/>
    </source>
</evidence>
<evidence type="ECO:0000256" key="7">
    <source>
        <dbReference type="SAM" id="MobiDB-lite"/>
    </source>
</evidence>
<dbReference type="PRINTS" id="PR00507">
    <property type="entry name" value="N12N6MTFRASE"/>
</dbReference>
<dbReference type="Pfam" id="PF07669">
    <property type="entry name" value="Eco57I"/>
    <property type="match status" value="1"/>
</dbReference>